<gene>
    <name evidence="1" type="ORF">ACFQZP_46560</name>
</gene>
<evidence type="ECO:0008006" key="3">
    <source>
        <dbReference type="Google" id="ProtNLM"/>
    </source>
</evidence>
<reference evidence="2" key="1">
    <citation type="journal article" date="2019" name="Int. J. Syst. Evol. Microbiol.">
        <title>The Global Catalogue of Microorganisms (GCM) 10K type strain sequencing project: providing services to taxonomists for standard genome sequencing and annotation.</title>
        <authorList>
            <consortium name="The Broad Institute Genomics Platform"/>
            <consortium name="The Broad Institute Genome Sequencing Center for Infectious Disease"/>
            <person name="Wu L."/>
            <person name="Ma J."/>
        </authorList>
    </citation>
    <scope>NUCLEOTIDE SEQUENCE [LARGE SCALE GENOMIC DNA]</scope>
    <source>
        <strain evidence="2">CGMCC 4.7198</strain>
    </source>
</reference>
<organism evidence="1 2">
    <name type="scientific">Streptomyces lutosisoli</name>
    <dbReference type="NCBI Taxonomy" id="2665721"/>
    <lineage>
        <taxon>Bacteria</taxon>
        <taxon>Bacillati</taxon>
        <taxon>Actinomycetota</taxon>
        <taxon>Actinomycetes</taxon>
        <taxon>Kitasatosporales</taxon>
        <taxon>Streptomycetaceae</taxon>
        <taxon>Streptomyces</taxon>
    </lineage>
</organism>
<accession>A0ABW2VXL0</accession>
<dbReference type="Proteomes" id="UP001596957">
    <property type="component" value="Unassembled WGS sequence"/>
</dbReference>
<dbReference type="RefSeq" id="WP_381250814.1">
    <property type="nucleotide sequence ID" value="NZ_JBHTBI010000005.1"/>
</dbReference>
<keyword evidence="2" id="KW-1185">Reference proteome</keyword>
<dbReference type="EMBL" id="JBHTEC010000008">
    <property type="protein sequence ID" value="MFD0288934.1"/>
    <property type="molecule type" value="Genomic_DNA"/>
</dbReference>
<protein>
    <recommendedName>
        <fullName evidence="3">Integrase</fullName>
    </recommendedName>
</protein>
<evidence type="ECO:0000313" key="1">
    <source>
        <dbReference type="EMBL" id="MFD0288934.1"/>
    </source>
</evidence>
<evidence type="ECO:0000313" key="2">
    <source>
        <dbReference type="Proteomes" id="UP001596957"/>
    </source>
</evidence>
<name>A0ABW2VXL0_9ACTN</name>
<sequence length="47" mass="5433">MDVGRVARLATQWRTRYLSTGKIIWAEQTIPVPMADTAEPHRRRLLA</sequence>
<proteinExistence type="predicted"/>
<comment type="caution">
    <text evidence="1">The sequence shown here is derived from an EMBL/GenBank/DDBJ whole genome shotgun (WGS) entry which is preliminary data.</text>
</comment>